<evidence type="ECO:0000313" key="2">
    <source>
        <dbReference type="EMBL" id="CAG8825808.1"/>
    </source>
</evidence>
<comment type="caution">
    <text evidence="2">The sequence shown here is derived from an EMBL/GenBank/DDBJ whole genome shotgun (WGS) entry which is preliminary data.</text>
</comment>
<gene>
    <name evidence="2" type="ORF">GMARGA_LOCUS28939</name>
</gene>
<protein>
    <submittedName>
        <fullName evidence="2">44701_t:CDS:1</fullName>
    </submittedName>
</protein>
<accession>A0ABN7WD46</accession>
<feature type="region of interest" description="Disordered" evidence="1">
    <location>
        <begin position="28"/>
        <end position="47"/>
    </location>
</feature>
<feature type="compositionally biased region" description="Acidic residues" evidence="1">
    <location>
        <begin position="29"/>
        <end position="38"/>
    </location>
</feature>
<proteinExistence type="predicted"/>
<organism evidence="2 3">
    <name type="scientific">Gigaspora margarita</name>
    <dbReference type="NCBI Taxonomy" id="4874"/>
    <lineage>
        <taxon>Eukaryota</taxon>
        <taxon>Fungi</taxon>
        <taxon>Fungi incertae sedis</taxon>
        <taxon>Mucoromycota</taxon>
        <taxon>Glomeromycotina</taxon>
        <taxon>Glomeromycetes</taxon>
        <taxon>Diversisporales</taxon>
        <taxon>Gigasporaceae</taxon>
        <taxon>Gigaspora</taxon>
    </lineage>
</organism>
<sequence length="47" mass="5398">EITSEVVVSCWKKCLNKAKEYWETIEVGIGDESDEDSNTDTNKFDQL</sequence>
<evidence type="ECO:0000256" key="1">
    <source>
        <dbReference type="SAM" id="MobiDB-lite"/>
    </source>
</evidence>
<name>A0ABN7WD46_GIGMA</name>
<keyword evidence="3" id="KW-1185">Reference proteome</keyword>
<dbReference type="Proteomes" id="UP000789901">
    <property type="component" value="Unassembled WGS sequence"/>
</dbReference>
<feature type="non-terminal residue" evidence="2">
    <location>
        <position position="1"/>
    </location>
</feature>
<dbReference type="EMBL" id="CAJVQB010038008">
    <property type="protein sequence ID" value="CAG8825808.1"/>
    <property type="molecule type" value="Genomic_DNA"/>
</dbReference>
<evidence type="ECO:0000313" key="3">
    <source>
        <dbReference type="Proteomes" id="UP000789901"/>
    </source>
</evidence>
<reference evidence="2 3" key="1">
    <citation type="submission" date="2021-06" db="EMBL/GenBank/DDBJ databases">
        <authorList>
            <person name="Kallberg Y."/>
            <person name="Tangrot J."/>
            <person name="Rosling A."/>
        </authorList>
    </citation>
    <scope>NUCLEOTIDE SEQUENCE [LARGE SCALE GENOMIC DNA]</scope>
    <source>
        <strain evidence="2 3">120-4 pot B 10/14</strain>
    </source>
</reference>